<dbReference type="Bgee" id="ENSBTAG00000051776">
    <property type="expression patterns" value="Expressed in semen and 9 other cell types or tissues"/>
</dbReference>
<dbReference type="SMR" id="A0A3Q1MGV2"/>
<dbReference type="InParanoid" id="A0A3Q1MGV2"/>
<keyword evidence="3" id="KW-1185">Reference proteome</keyword>
<evidence type="ECO:0000256" key="1">
    <source>
        <dbReference type="SAM" id="Coils"/>
    </source>
</evidence>
<reference evidence="2" key="3">
    <citation type="submission" date="2025-09" db="UniProtKB">
        <authorList>
            <consortium name="Ensembl"/>
        </authorList>
    </citation>
    <scope>IDENTIFICATION</scope>
    <source>
        <strain evidence="2">Hereford</strain>
    </source>
</reference>
<evidence type="ECO:0000313" key="3">
    <source>
        <dbReference type="Proteomes" id="UP000009136"/>
    </source>
</evidence>
<feature type="coiled-coil region" evidence="1">
    <location>
        <begin position="36"/>
        <end position="69"/>
    </location>
</feature>
<dbReference type="GeneTree" id="ENSGT00950000185004"/>
<dbReference type="VEuPathDB" id="HostDB:ENSBTAG00000051776"/>
<dbReference type="Ensembl" id="ENSBTAT00000073675.1">
    <property type="protein sequence ID" value="ENSBTAP00000069842.1"/>
    <property type="gene ID" value="ENSBTAG00000051776.1"/>
</dbReference>
<keyword evidence="1" id="KW-0175">Coiled coil</keyword>
<dbReference type="FunCoup" id="A0A3Q1MGV2">
    <property type="interactions" value="137"/>
</dbReference>
<dbReference type="AlphaFoldDB" id="A0A3Q1MGV2"/>
<protein>
    <submittedName>
        <fullName evidence="2">Uncharacterized protein</fullName>
    </submittedName>
</protein>
<name>A0A3Q1MGV2_BOVIN</name>
<reference evidence="2" key="2">
    <citation type="submission" date="2025-08" db="UniProtKB">
        <authorList>
            <consortium name="Ensembl"/>
        </authorList>
    </citation>
    <scope>IDENTIFICATION</scope>
    <source>
        <strain evidence="2">Hereford</strain>
    </source>
</reference>
<proteinExistence type="predicted"/>
<evidence type="ECO:0000313" key="2">
    <source>
        <dbReference type="Ensembl" id="ENSBTAP00000069842.1"/>
    </source>
</evidence>
<accession>A0A3Q1MGV2</accession>
<reference evidence="2" key="1">
    <citation type="submission" date="2018-03" db="EMBL/GenBank/DDBJ databases">
        <title>ARS-UCD1.2.</title>
        <authorList>
            <person name="Rosen B.D."/>
            <person name="Bickhart D.M."/>
            <person name="Koren S."/>
            <person name="Schnabel R.D."/>
            <person name="Hall R."/>
            <person name="Zimin A."/>
            <person name="Dreischer C."/>
            <person name="Schultheiss S."/>
            <person name="Schroeder S.G."/>
            <person name="Elsik C.G."/>
            <person name="Couldrey C."/>
            <person name="Liu G.E."/>
            <person name="Van Tassell C.P."/>
            <person name="Phillippy A.M."/>
            <person name="Smith T.P.L."/>
            <person name="Medrano J.F."/>
        </authorList>
    </citation>
    <scope>NUCLEOTIDE SEQUENCE [LARGE SCALE GENOMIC DNA]</scope>
    <source>
        <strain evidence="2">Hereford</strain>
    </source>
</reference>
<dbReference type="Proteomes" id="UP000009136">
    <property type="component" value="Chromosome 2"/>
</dbReference>
<dbReference type="STRING" id="9913.ENSBTAP00000069842"/>
<organism evidence="2 3">
    <name type="scientific">Bos taurus</name>
    <name type="common">Bovine</name>
    <dbReference type="NCBI Taxonomy" id="9913"/>
    <lineage>
        <taxon>Eukaryota</taxon>
        <taxon>Metazoa</taxon>
        <taxon>Chordata</taxon>
        <taxon>Craniata</taxon>
        <taxon>Vertebrata</taxon>
        <taxon>Euteleostomi</taxon>
        <taxon>Mammalia</taxon>
        <taxon>Eutheria</taxon>
        <taxon>Laurasiatheria</taxon>
        <taxon>Artiodactyla</taxon>
        <taxon>Ruminantia</taxon>
        <taxon>Pecora</taxon>
        <taxon>Bovidae</taxon>
        <taxon>Bovinae</taxon>
        <taxon>Bos</taxon>
    </lineage>
</organism>
<sequence>MALPVQVHLGSSSSAIALQCVCRRAAYSTERYHYLKTQAQEERNIAAEKKKKQDEQRLIERELAEEAQEDSVLK</sequence>